<organism evidence="2 3">
    <name type="scientific">Gigaspora margarita</name>
    <dbReference type="NCBI Taxonomy" id="4874"/>
    <lineage>
        <taxon>Eukaryota</taxon>
        <taxon>Fungi</taxon>
        <taxon>Fungi incertae sedis</taxon>
        <taxon>Mucoromycota</taxon>
        <taxon>Glomeromycotina</taxon>
        <taxon>Glomeromycetes</taxon>
        <taxon>Diversisporales</taxon>
        <taxon>Gigasporaceae</taxon>
        <taxon>Gigaspora</taxon>
    </lineage>
</organism>
<dbReference type="Proteomes" id="UP000439903">
    <property type="component" value="Unassembled WGS sequence"/>
</dbReference>
<feature type="chain" id="PRO_5034971073" evidence="1">
    <location>
        <begin position="25"/>
        <end position="126"/>
    </location>
</feature>
<sequence length="126" mass="13780">MHSFIFPKIIYFICLCYLVLNIEARHNNFDNNFAKKNNNKCYYTLTTTKTTTSTATVTTKTKTTSTTTTITDIITSTTTNTVLTTVTPTCAPDDQFCSCLDSSVANCCSQACICIGNPASGNCFSF</sequence>
<evidence type="ECO:0000256" key="1">
    <source>
        <dbReference type="SAM" id="SignalP"/>
    </source>
</evidence>
<feature type="signal peptide" evidence="1">
    <location>
        <begin position="1"/>
        <end position="24"/>
    </location>
</feature>
<accession>A0A8H4ETT5</accession>
<keyword evidence="3" id="KW-1185">Reference proteome</keyword>
<dbReference type="AlphaFoldDB" id="A0A8H4ETT5"/>
<dbReference type="EMBL" id="WTPW01000065">
    <property type="protein sequence ID" value="KAF0552557.1"/>
    <property type="molecule type" value="Genomic_DNA"/>
</dbReference>
<comment type="caution">
    <text evidence="2">The sequence shown here is derived from an EMBL/GenBank/DDBJ whole genome shotgun (WGS) entry which is preliminary data.</text>
</comment>
<gene>
    <name evidence="2" type="ORF">F8M41_021625</name>
</gene>
<evidence type="ECO:0000313" key="3">
    <source>
        <dbReference type="Proteomes" id="UP000439903"/>
    </source>
</evidence>
<protein>
    <submittedName>
        <fullName evidence="2">Uncharacterized protein</fullName>
    </submittedName>
</protein>
<keyword evidence="1" id="KW-0732">Signal</keyword>
<reference evidence="2 3" key="1">
    <citation type="journal article" date="2019" name="Environ. Microbiol.">
        <title>At the nexus of three kingdoms: the genome of the mycorrhizal fungus Gigaspora margarita provides insights into plant, endobacterial and fungal interactions.</title>
        <authorList>
            <person name="Venice F."/>
            <person name="Ghignone S."/>
            <person name="Salvioli di Fossalunga A."/>
            <person name="Amselem J."/>
            <person name="Novero M."/>
            <person name="Xianan X."/>
            <person name="Sedzielewska Toro K."/>
            <person name="Morin E."/>
            <person name="Lipzen A."/>
            <person name="Grigoriev I.V."/>
            <person name="Henrissat B."/>
            <person name="Martin F.M."/>
            <person name="Bonfante P."/>
        </authorList>
    </citation>
    <scope>NUCLEOTIDE SEQUENCE [LARGE SCALE GENOMIC DNA]</scope>
    <source>
        <strain evidence="2 3">BEG34</strain>
    </source>
</reference>
<proteinExistence type="predicted"/>
<name>A0A8H4ETT5_GIGMA</name>
<evidence type="ECO:0000313" key="2">
    <source>
        <dbReference type="EMBL" id="KAF0552557.1"/>
    </source>
</evidence>